<dbReference type="Pfam" id="PF04082">
    <property type="entry name" value="Fungal_trans"/>
    <property type="match status" value="1"/>
</dbReference>
<dbReference type="EMBL" id="CAJPDT010000160">
    <property type="protein sequence ID" value="CAF9941877.1"/>
    <property type="molecule type" value="Genomic_DNA"/>
</dbReference>
<keyword evidence="2" id="KW-0862">Zinc</keyword>
<evidence type="ECO:0000313" key="8">
    <source>
        <dbReference type="EMBL" id="CAF9941877.1"/>
    </source>
</evidence>
<dbReference type="InterPro" id="IPR007219">
    <property type="entry name" value="XnlR_reg_dom"/>
</dbReference>
<dbReference type="InterPro" id="IPR051615">
    <property type="entry name" value="Transcr_Regulatory_Elem"/>
</dbReference>
<evidence type="ECO:0000259" key="7">
    <source>
        <dbReference type="Pfam" id="PF04082"/>
    </source>
</evidence>
<evidence type="ECO:0000313" key="9">
    <source>
        <dbReference type="Proteomes" id="UP000664534"/>
    </source>
</evidence>
<keyword evidence="1" id="KW-0479">Metal-binding</keyword>
<feature type="domain" description="Xylanolytic transcriptional activator regulatory" evidence="7">
    <location>
        <begin position="145"/>
        <end position="247"/>
    </location>
</feature>
<evidence type="ECO:0000256" key="2">
    <source>
        <dbReference type="ARBA" id="ARBA00022833"/>
    </source>
</evidence>
<protein>
    <recommendedName>
        <fullName evidence="7">Xylanolytic transcriptional activator regulatory domain-containing protein</fullName>
    </recommendedName>
</protein>
<accession>A0A8H3J749</accession>
<gene>
    <name evidence="8" type="ORF">IMSHALPRED_003076</name>
</gene>
<sequence length="260" mass="28463">MHCNGKFPCTPCHQSRPTAVCVYEVSARVAKNDLQRENGELRRQKALADQVLDALRSGHQVPMILQMLRAQQHLALIAKIATSASPEPSASSRSQIESAATGELLQLKVESRDCHSLEKTTALSESLYPEIAASCDEQLIKHLFSLFWTWIHPAYLLFSMEQFLEGYETDNQEHCSAFLIAAVCAAACDLLGPDWTSKSGKVTDVAALRRDFVAQAIRQEGLADRGARTSLDASRVMLIVNSRSKVSCLTRATGSSQDGG</sequence>
<keyword evidence="5" id="KW-0804">Transcription</keyword>
<evidence type="ECO:0000256" key="5">
    <source>
        <dbReference type="ARBA" id="ARBA00023163"/>
    </source>
</evidence>
<dbReference type="GO" id="GO:0008270">
    <property type="term" value="F:zinc ion binding"/>
    <property type="evidence" value="ECO:0007669"/>
    <property type="project" value="InterPro"/>
</dbReference>
<keyword evidence="4" id="KW-0238">DNA-binding</keyword>
<dbReference type="GO" id="GO:0003677">
    <property type="term" value="F:DNA binding"/>
    <property type="evidence" value="ECO:0007669"/>
    <property type="project" value="UniProtKB-KW"/>
</dbReference>
<dbReference type="Proteomes" id="UP000664534">
    <property type="component" value="Unassembled WGS sequence"/>
</dbReference>
<dbReference type="AlphaFoldDB" id="A0A8H3J749"/>
<reference evidence="8" key="1">
    <citation type="submission" date="2021-03" db="EMBL/GenBank/DDBJ databases">
        <authorList>
            <person name="Tagirdzhanova G."/>
        </authorList>
    </citation>
    <scope>NUCLEOTIDE SEQUENCE</scope>
</reference>
<comment type="caution">
    <text evidence="8">The sequence shown here is derived from an EMBL/GenBank/DDBJ whole genome shotgun (WGS) entry which is preliminary data.</text>
</comment>
<evidence type="ECO:0000256" key="1">
    <source>
        <dbReference type="ARBA" id="ARBA00022723"/>
    </source>
</evidence>
<dbReference type="CDD" id="cd12148">
    <property type="entry name" value="fungal_TF_MHR"/>
    <property type="match status" value="1"/>
</dbReference>
<evidence type="ECO:0000256" key="4">
    <source>
        <dbReference type="ARBA" id="ARBA00023125"/>
    </source>
</evidence>
<dbReference type="GO" id="GO:0006351">
    <property type="term" value="P:DNA-templated transcription"/>
    <property type="evidence" value="ECO:0007669"/>
    <property type="project" value="InterPro"/>
</dbReference>
<keyword evidence="6" id="KW-0539">Nucleus</keyword>
<evidence type="ECO:0000256" key="6">
    <source>
        <dbReference type="ARBA" id="ARBA00023242"/>
    </source>
</evidence>
<evidence type="ECO:0000256" key="3">
    <source>
        <dbReference type="ARBA" id="ARBA00023015"/>
    </source>
</evidence>
<dbReference type="PANTHER" id="PTHR31313:SF79">
    <property type="entry name" value="C6 FINGER DOMAIN-CONTAINING PROTEIN"/>
    <property type="match status" value="1"/>
</dbReference>
<keyword evidence="3" id="KW-0805">Transcription regulation</keyword>
<organism evidence="8 9">
    <name type="scientific">Imshaugia aleurites</name>
    <dbReference type="NCBI Taxonomy" id="172621"/>
    <lineage>
        <taxon>Eukaryota</taxon>
        <taxon>Fungi</taxon>
        <taxon>Dikarya</taxon>
        <taxon>Ascomycota</taxon>
        <taxon>Pezizomycotina</taxon>
        <taxon>Lecanoromycetes</taxon>
        <taxon>OSLEUM clade</taxon>
        <taxon>Lecanoromycetidae</taxon>
        <taxon>Lecanorales</taxon>
        <taxon>Lecanorineae</taxon>
        <taxon>Parmeliaceae</taxon>
        <taxon>Imshaugia</taxon>
    </lineage>
</organism>
<dbReference type="PANTHER" id="PTHR31313">
    <property type="entry name" value="TY1 ENHANCER ACTIVATOR"/>
    <property type="match status" value="1"/>
</dbReference>
<keyword evidence="9" id="KW-1185">Reference proteome</keyword>
<name>A0A8H3J749_9LECA</name>
<proteinExistence type="predicted"/>
<dbReference type="OrthoDB" id="2162761at2759"/>